<reference evidence="1" key="1">
    <citation type="submission" date="2021-01" db="EMBL/GenBank/DDBJ databases">
        <title>Whole genome shotgun sequence of Planobispora takensis NBRC 109077.</title>
        <authorList>
            <person name="Komaki H."/>
            <person name="Tamura T."/>
        </authorList>
    </citation>
    <scope>NUCLEOTIDE SEQUENCE</scope>
    <source>
        <strain evidence="1">NBRC 109077</strain>
    </source>
</reference>
<dbReference type="EMBL" id="BOOK01000057">
    <property type="protein sequence ID" value="GII04849.1"/>
    <property type="molecule type" value="Genomic_DNA"/>
</dbReference>
<keyword evidence="2" id="KW-1185">Reference proteome</keyword>
<evidence type="ECO:0000313" key="2">
    <source>
        <dbReference type="Proteomes" id="UP000634476"/>
    </source>
</evidence>
<proteinExistence type="predicted"/>
<name>A0A8J3TCG1_9ACTN</name>
<comment type="caution">
    <text evidence="1">The sequence shown here is derived from an EMBL/GenBank/DDBJ whole genome shotgun (WGS) entry which is preliminary data.</text>
</comment>
<dbReference type="AlphaFoldDB" id="A0A8J3TCG1"/>
<protein>
    <submittedName>
        <fullName evidence="1">Uncharacterized protein</fullName>
    </submittedName>
</protein>
<gene>
    <name evidence="1" type="ORF">Pta02_68570</name>
</gene>
<dbReference type="Proteomes" id="UP000634476">
    <property type="component" value="Unassembled WGS sequence"/>
</dbReference>
<organism evidence="1 2">
    <name type="scientific">Planobispora takensis</name>
    <dbReference type="NCBI Taxonomy" id="1367882"/>
    <lineage>
        <taxon>Bacteria</taxon>
        <taxon>Bacillati</taxon>
        <taxon>Actinomycetota</taxon>
        <taxon>Actinomycetes</taxon>
        <taxon>Streptosporangiales</taxon>
        <taxon>Streptosporangiaceae</taxon>
        <taxon>Planobispora</taxon>
    </lineage>
</organism>
<dbReference type="RefSeq" id="WP_239131441.1">
    <property type="nucleotide sequence ID" value="NZ_BOOK01000057.1"/>
</dbReference>
<evidence type="ECO:0000313" key="1">
    <source>
        <dbReference type="EMBL" id="GII04849.1"/>
    </source>
</evidence>
<accession>A0A8J3TCG1</accession>
<sequence>MLLAEQDRARWDRAAIEEAIALLTRTARVCRRPGPYQLQDLGRRAEARRADVRASELTANPAQQVLLEERLTWT</sequence>